<reference evidence="1 2" key="1">
    <citation type="journal article" date="2020" name="Phytopathology">
        <title>A high-quality genome resource of Botrytis fragariae, a new and rapidly spreading fungal pathogen causing strawberry gray mold in the U.S.A.</title>
        <authorList>
            <person name="Wu Y."/>
            <person name="Saski C.A."/>
            <person name="Schnabel G."/>
            <person name="Xiao S."/>
            <person name="Hu M."/>
        </authorList>
    </citation>
    <scope>NUCLEOTIDE SEQUENCE [LARGE SCALE GENOMIC DNA]</scope>
    <source>
        <strain evidence="1 2">BVB16</strain>
    </source>
</reference>
<dbReference type="Proteomes" id="UP000531561">
    <property type="component" value="Unassembled WGS sequence"/>
</dbReference>
<dbReference type="EMBL" id="JABFCT010000012">
    <property type="protein sequence ID" value="KAF5871129.1"/>
    <property type="molecule type" value="Genomic_DNA"/>
</dbReference>
<protein>
    <submittedName>
        <fullName evidence="1">Uncharacterized protein</fullName>
    </submittedName>
</protein>
<evidence type="ECO:0000313" key="1">
    <source>
        <dbReference type="EMBL" id="KAF5871129.1"/>
    </source>
</evidence>
<keyword evidence="2" id="KW-1185">Reference proteome</keyword>
<dbReference type="GeneID" id="59261705"/>
<dbReference type="AlphaFoldDB" id="A0A8H6APJ7"/>
<sequence>MSQPTMVISNNDLRLRCWQQLLPRSNTSTSRFTHIRITIRIFPHQQPPGLAGKIQPSSCKVLHYYNDFQLRQY</sequence>
<organism evidence="1 2">
    <name type="scientific">Botrytis fragariae</name>
    <dbReference type="NCBI Taxonomy" id="1964551"/>
    <lineage>
        <taxon>Eukaryota</taxon>
        <taxon>Fungi</taxon>
        <taxon>Dikarya</taxon>
        <taxon>Ascomycota</taxon>
        <taxon>Pezizomycotina</taxon>
        <taxon>Leotiomycetes</taxon>
        <taxon>Helotiales</taxon>
        <taxon>Sclerotiniaceae</taxon>
        <taxon>Botrytis</taxon>
    </lineage>
</organism>
<dbReference type="RefSeq" id="XP_037190076.1">
    <property type="nucleotide sequence ID" value="XM_037338013.1"/>
</dbReference>
<comment type="caution">
    <text evidence="1">The sequence shown here is derived from an EMBL/GenBank/DDBJ whole genome shotgun (WGS) entry which is preliminary data.</text>
</comment>
<gene>
    <name evidence="1" type="ORF">Bfra_007642</name>
</gene>
<proteinExistence type="predicted"/>
<name>A0A8H6APJ7_9HELO</name>
<evidence type="ECO:0000313" key="2">
    <source>
        <dbReference type="Proteomes" id="UP000531561"/>
    </source>
</evidence>
<accession>A0A8H6APJ7</accession>